<keyword evidence="2" id="KW-0969">Cilium</keyword>
<protein>
    <submittedName>
        <fullName evidence="2">Flagellar motor switch protein FliM</fullName>
    </submittedName>
</protein>
<evidence type="ECO:0000313" key="3">
    <source>
        <dbReference type="Proteomes" id="UP000188243"/>
    </source>
</evidence>
<dbReference type="AlphaFoldDB" id="A0A1Q2H3F5"/>
<proteinExistence type="predicted"/>
<dbReference type="Pfam" id="PF01052">
    <property type="entry name" value="FliMN_C"/>
    <property type="match status" value="1"/>
</dbReference>
<dbReference type="InterPro" id="IPR036429">
    <property type="entry name" value="SpoA-like_sf"/>
</dbReference>
<dbReference type="InterPro" id="IPR001543">
    <property type="entry name" value="FliN-like_C"/>
</dbReference>
<dbReference type="RefSeq" id="WP_077538725.1">
    <property type="nucleotide sequence ID" value="NZ_CANLYY010000014.1"/>
</dbReference>
<name>A0A1Q2H3F5_9GAMM</name>
<organism evidence="2 3">
    <name type="scientific">Pseudoalteromonas aliena</name>
    <dbReference type="NCBI Taxonomy" id="247523"/>
    <lineage>
        <taxon>Bacteria</taxon>
        <taxon>Pseudomonadati</taxon>
        <taxon>Pseudomonadota</taxon>
        <taxon>Gammaproteobacteria</taxon>
        <taxon>Alteromonadales</taxon>
        <taxon>Pseudoalteromonadaceae</taxon>
        <taxon>Pseudoalteromonas</taxon>
    </lineage>
</organism>
<feature type="domain" description="Flagellar motor switch protein FliN-like C-terminal" evidence="1">
    <location>
        <begin position="235"/>
        <end position="296"/>
    </location>
</feature>
<dbReference type="KEGG" id="paln:B0W48_20265"/>
<evidence type="ECO:0000259" key="1">
    <source>
        <dbReference type="Pfam" id="PF01052"/>
    </source>
</evidence>
<gene>
    <name evidence="2" type="ORF">B0W48_20265</name>
</gene>
<accession>A0A1Q2H3F5</accession>
<reference evidence="2 3" key="1">
    <citation type="submission" date="2017-02" db="EMBL/GenBank/DDBJ databases">
        <title>Complete genome sequence of the cold-active Pseudoalteromonas aliena strain EH1 isolated from Arctic seawater.</title>
        <authorList>
            <person name="Kim E."/>
            <person name="Heo E."/>
            <person name="Kim H."/>
            <person name="Kim D."/>
        </authorList>
    </citation>
    <scope>NUCLEOTIDE SEQUENCE [LARGE SCALE GENOMIC DNA]</scope>
    <source>
        <strain evidence="2 3">EH1</strain>
    </source>
</reference>
<keyword evidence="2" id="KW-0966">Cell projection</keyword>
<sequence>MRKNVNFRPKLIKAKDSEDVTSFPLTLEQRVLDYAAKKADEVKVNMRKVFELELAQLFNDTRFDIDISQCNHSVIRSWFKESPRIFIESPLFVPEEDFAYLALDYKSAHKTADLCLGGQFNSLNPSSDEDVELPAELSSTENRICCRLLQRQIQGMQNLLFKERSTLLGEVQKYEELPDPLNYLAFKVRFILENEVISWFLWLPITFFSDKTKTISHKKSNAEHLSMDAWPQLAVQGKIEMAKKKVTLKQLKECMNGKLLPIELNEPALFKLGNKNIFKGQVVEQDTGLAFQITELTNKETSSINYE</sequence>
<keyword evidence="2" id="KW-0282">Flagellum</keyword>
<dbReference type="Proteomes" id="UP000188243">
    <property type="component" value="Chromosome"/>
</dbReference>
<dbReference type="STRING" id="247523.B0W48_20265"/>
<dbReference type="SUPFAM" id="SSF101801">
    <property type="entry name" value="Surface presentation of antigens (SPOA)"/>
    <property type="match status" value="1"/>
</dbReference>
<dbReference type="Gene3D" id="2.30.330.10">
    <property type="entry name" value="SpoA-like"/>
    <property type="match status" value="1"/>
</dbReference>
<evidence type="ECO:0000313" key="2">
    <source>
        <dbReference type="EMBL" id="AQQ01907.1"/>
    </source>
</evidence>
<dbReference type="EMBL" id="CP019628">
    <property type="protein sequence ID" value="AQQ01907.1"/>
    <property type="molecule type" value="Genomic_DNA"/>
</dbReference>